<feature type="compositionally biased region" description="Polar residues" evidence="5">
    <location>
        <begin position="1"/>
        <end position="22"/>
    </location>
</feature>
<keyword evidence="2" id="KW-0547">Nucleotide-binding</keyword>
<evidence type="ECO:0000256" key="5">
    <source>
        <dbReference type="SAM" id="MobiDB-lite"/>
    </source>
</evidence>
<dbReference type="PANTHER" id="PTHR11361">
    <property type="entry name" value="DNA MISMATCH REPAIR PROTEIN MUTS FAMILY MEMBER"/>
    <property type="match status" value="1"/>
</dbReference>
<evidence type="ECO:0000313" key="7">
    <source>
        <dbReference type="EMBL" id="WPG99670.1"/>
    </source>
</evidence>
<evidence type="ECO:0000259" key="6">
    <source>
        <dbReference type="PROSITE" id="PS00486"/>
    </source>
</evidence>
<dbReference type="Proteomes" id="UP001303373">
    <property type="component" value="Chromosome 3"/>
</dbReference>
<evidence type="ECO:0000256" key="2">
    <source>
        <dbReference type="ARBA" id="ARBA00022741"/>
    </source>
</evidence>
<dbReference type="InterPro" id="IPR027417">
    <property type="entry name" value="P-loop_NTPase"/>
</dbReference>
<dbReference type="GO" id="GO:0005634">
    <property type="term" value="C:nucleus"/>
    <property type="evidence" value="ECO:0007669"/>
    <property type="project" value="TreeGrafter"/>
</dbReference>
<feature type="domain" description="DNA mismatch repair proteins mutS family" evidence="6">
    <location>
        <begin position="817"/>
        <end position="833"/>
    </location>
</feature>
<dbReference type="AlphaFoldDB" id="A0AAQ3R8K8"/>
<dbReference type="GO" id="GO:0140664">
    <property type="term" value="F:ATP-dependent DNA damage sensor activity"/>
    <property type="evidence" value="ECO:0007669"/>
    <property type="project" value="InterPro"/>
</dbReference>
<dbReference type="SUPFAM" id="SSF48334">
    <property type="entry name" value="DNA repair protein MutS, domain III"/>
    <property type="match status" value="1"/>
</dbReference>
<feature type="region of interest" description="Disordered" evidence="5">
    <location>
        <begin position="1"/>
        <end position="82"/>
    </location>
</feature>
<dbReference type="PROSITE" id="PS00486">
    <property type="entry name" value="DNA_MISMATCH_REPAIR_2"/>
    <property type="match status" value="1"/>
</dbReference>
<evidence type="ECO:0000256" key="4">
    <source>
        <dbReference type="ARBA" id="ARBA00023125"/>
    </source>
</evidence>
<dbReference type="InterPro" id="IPR000432">
    <property type="entry name" value="DNA_mismatch_repair_MutS_C"/>
</dbReference>
<protein>
    <recommendedName>
        <fullName evidence="6">DNA mismatch repair proteins mutS family domain-containing protein</fullName>
    </recommendedName>
</protein>
<dbReference type="Pfam" id="PF05192">
    <property type="entry name" value="MutS_III"/>
    <property type="match status" value="1"/>
</dbReference>
<dbReference type="GO" id="GO:0006298">
    <property type="term" value="P:mismatch repair"/>
    <property type="evidence" value="ECO:0007669"/>
    <property type="project" value="InterPro"/>
</dbReference>
<dbReference type="SMART" id="SM00533">
    <property type="entry name" value="MUTSd"/>
    <property type="match status" value="1"/>
</dbReference>
<sequence length="992" mass="109491">MTTQKQSVGKPSSRSGLFTSSARLRPPKPIQSASRRRSSAGPARGNRRWRSYTTPIRRSSLTQPVQPQSSASSTPLAGVQQQATQRLAESSVLASQQLSLDDDGSNGMDLLDEVVMAVGMTDSGTVGCAYYVAREEKLLFMEDLRLGSLEMVDALRLFINPTVLLVSIKCPEELIDCLDPDMRSGSKRTDHDQTRLPYLLECRPVAEFRYEFAREKLLQLQLGQSGGPRVTFVVPGDVIAEDVDHHADQHELNSRQSQLLRLSGWINLDSRLTVGCAGAVISYIRRRRSTAYLPGDHVATSMFRITTFEMFTLADSMFINADTLLSLQIISNESHPNAQNQGPTSKGLTGGSKEGFSVYGLFHQLTRTTQGRLLLRQYFLRPSLNINIINERLHVIGVLLQPENSSGLQELIKNLAKIKNMRTLLVNLRRGITNGVKRTQGVSSSIWPSIRQFVYHALQIVEAFKALQGWDKLHIRAKISQQFDKKQLSVLGRLVNDTVDFEASKEQLRTVIQAGVDHELDDHKRTYGGIEDLLSRVAANVSKQVPAELDSNVNVIFFPQIGFLISIRLSEGTANGVYEGGEDDPWERMFATDINAYYKNSMMTEMDNELGDIYARICDREIEIVHELGEQVLASESLLNNVSDICGELDCIVALAQGAQLYNLVRPDLTMENVIKVKGGRHLLQELTVPSYVANETYIVGGQVDASLGETIDASLTRDLTAVGSQTIPRHPASEPSVILMTGPNYSGKTVYLKQVALIVYLAHIGSFVPAEAAKIGLTDKLLTRVATRESVSRIQSTFMIDLQQVSAALSLATRRSLLIFDEFGKGTESYDGAGLAAGVFEHLLQRGPECPKVLGATHFHEIFESGFLAPRPALSFAHMEVQVDTAAGEISDQITYLYNYRPGRSTSSFGTCCASMNGIDQTIIDRAEDLILLAAQGNDLVEVCAGLSEHEVNELQDAESIARDFLEAELTDRPRLFLSELFTADNLSART</sequence>
<evidence type="ECO:0000313" key="8">
    <source>
        <dbReference type="Proteomes" id="UP001303373"/>
    </source>
</evidence>
<evidence type="ECO:0000256" key="1">
    <source>
        <dbReference type="ARBA" id="ARBA00006271"/>
    </source>
</evidence>
<feature type="compositionally biased region" description="Polar residues" evidence="5">
    <location>
        <begin position="51"/>
        <end position="82"/>
    </location>
</feature>
<dbReference type="SMART" id="SM00534">
    <property type="entry name" value="MUTSac"/>
    <property type="match status" value="1"/>
</dbReference>
<dbReference type="EMBL" id="CP138582">
    <property type="protein sequence ID" value="WPG99670.1"/>
    <property type="molecule type" value="Genomic_DNA"/>
</dbReference>
<dbReference type="GO" id="GO:0030983">
    <property type="term" value="F:mismatched DNA binding"/>
    <property type="evidence" value="ECO:0007669"/>
    <property type="project" value="InterPro"/>
</dbReference>
<evidence type="ECO:0000256" key="3">
    <source>
        <dbReference type="ARBA" id="ARBA00022840"/>
    </source>
</evidence>
<dbReference type="Gene3D" id="1.10.1420.10">
    <property type="match status" value="1"/>
</dbReference>
<comment type="similarity">
    <text evidence="1">Belongs to the DNA mismatch repair MutS family.</text>
</comment>
<dbReference type="CDD" id="cd03281">
    <property type="entry name" value="ABC_MSH5_euk"/>
    <property type="match status" value="1"/>
</dbReference>
<name>A0AAQ3R8K8_9PEZI</name>
<accession>A0AAQ3R8K8</accession>
<dbReference type="Pfam" id="PF00488">
    <property type="entry name" value="MutS_V"/>
    <property type="match status" value="1"/>
</dbReference>
<dbReference type="SUPFAM" id="SSF52540">
    <property type="entry name" value="P-loop containing nucleoside triphosphate hydrolases"/>
    <property type="match status" value="1"/>
</dbReference>
<keyword evidence="8" id="KW-1185">Reference proteome</keyword>
<dbReference type="GO" id="GO:0051026">
    <property type="term" value="P:chiasma assembly"/>
    <property type="evidence" value="ECO:0007669"/>
    <property type="project" value="TreeGrafter"/>
</dbReference>
<dbReference type="Gene3D" id="3.40.50.300">
    <property type="entry name" value="P-loop containing nucleotide triphosphate hydrolases"/>
    <property type="match status" value="1"/>
</dbReference>
<keyword evidence="4" id="KW-0238">DNA-binding</keyword>
<dbReference type="InterPro" id="IPR036187">
    <property type="entry name" value="DNA_mismatch_repair_MutS_sf"/>
</dbReference>
<proteinExistence type="inferred from homology"/>
<keyword evidence="3" id="KW-0067">ATP-binding</keyword>
<dbReference type="InterPro" id="IPR045076">
    <property type="entry name" value="MutS"/>
</dbReference>
<gene>
    <name evidence="7" type="ORF">R9X50_00248900</name>
</gene>
<dbReference type="PANTHER" id="PTHR11361:SF20">
    <property type="entry name" value="MUTS PROTEIN HOMOLOG 5"/>
    <property type="match status" value="1"/>
</dbReference>
<reference evidence="7 8" key="1">
    <citation type="submission" date="2023-11" db="EMBL/GenBank/DDBJ databases">
        <title>An acidophilic fungus is an integral part of prey digestion in a carnivorous sundew plant.</title>
        <authorList>
            <person name="Tsai I.J."/>
        </authorList>
    </citation>
    <scope>NUCLEOTIDE SEQUENCE [LARGE SCALE GENOMIC DNA]</scope>
    <source>
        <strain evidence="7">169a</strain>
    </source>
</reference>
<dbReference type="GO" id="GO:0005524">
    <property type="term" value="F:ATP binding"/>
    <property type="evidence" value="ECO:0007669"/>
    <property type="project" value="UniProtKB-KW"/>
</dbReference>
<organism evidence="7 8">
    <name type="scientific">Acrodontium crateriforme</name>
    <dbReference type="NCBI Taxonomy" id="150365"/>
    <lineage>
        <taxon>Eukaryota</taxon>
        <taxon>Fungi</taxon>
        <taxon>Dikarya</taxon>
        <taxon>Ascomycota</taxon>
        <taxon>Pezizomycotina</taxon>
        <taxon>Dothideomycetes</taxon>
        <taxon>Dothideomycetidae</taxon>
        <taxon>Mycosphaerellales</taxon>
        <taxon>Teratosphaeriaceae</taxon>
        <taxon>Acrodontium</taxon>
    </lineage>
</organism>
<dbReference type="InterPro" id="IPR007696">
    <property type="entry name" value="DNA_mismatch_repair_MutS_core"/>
</dbReference>